<dbReference type="PANTHER" id="PTHR43365">
    <property type="entry name" value="BLR7806 PROTEIN"/>
    <property type="match status" value="1"/>
</dbReference>
<organism evidence="8 9">
    <name type="scientific">PS1 clade bacterium</name>
    <dbReference type="NCBI Taxonomy" id="2175152"/>
    <lineage>
        <taxon>Bacteria</taxon>
        <taxon>Pseudomonadati</taxon>
        <taxon>Pseudomonadota</taxon>
        <taxon>Alphaproteobacteria</taxon>
        <taxon>PS1 clade</taxon>
    </lineage>
</organism>
<dbReference type="CDD" id="cd00751">
    <property type="entry name" value="thiolase"/>
    <property type="match status" value="1"/>
</dbReference>
<reference evidence="8 9" key="1">
    <citation type="journal article" date="2018" name="Microbiome">
        <title>Fine metagenomic profile of the Mediterranean stratified and mixed water columns revealed by assembly and recruitment.</title>
        <authorList>
            <person name="Haro-Moreno J.M."/>
            <person name="Lopez-Perez M."/>
            <person name="De La Torre J.R."/>
            <person name="Picazo A."/>
            <person name="Camacho A."/>
            <person name="Rodriguez-Valera F."/>
        </authorList>
    </citation>
    <scope>NUCLEOTIDE SEQUENCE [LARGE SCALE GENOMIC DNA]</scope>
    <source>
        <strain evidence="8">MED-G55</strain>
    </source>
</reference>
<keyword evidence="3 5" id="KW-0012">Acyltransferase</keyword>
<comment type="similarity">
    <text evidence="1 5">Belongs to the thiolase-like superfamily. Thiolase family.</text>
</comment>
<dbReference type="InterPro" id="IPR020617">
    <property type="entry name" value="Thiolase_C"/>
</dbReference>
<proteinExistence type="inferred from homology"/>
<dbReference type="Proteomes" id="UP000252132">
    <property type="component" value="Unassembled WGS sequence"/>
</dbReference>
<name>A0A368E273_9PROT</name>
<evidence type="ECO:0000256" key="2">
    <source>
        <dbReference type="ARBA" id="ARBA00022679"/>
    </source>
</evidence>
<dbReference type="NCBIfam" id="TIGR01930">
    <property type="entry name" value="AcCoA-C-Actrans"/>
    <property type="match status" value="1"/>
</dbReference>
<dbReference type="Pfam" id="PF02803">
    <property type="entry name" value="Thiolase_C"/>
    <property type="match status" value="1"/>
</dbReference>
<dbReference type="EMBL" id="QOQF01000006">
    <property type="protein sequence ID" value="RCL77636.1"/>
    <property type="molecule type" value="Genomic_DNA"/>
</dbReference>
<dbReference type="InterPro" id="IPR002155">
    <property type="entry name" value="Thiolase"/>
</dbReference>
<evidence type="ECO:0000313" key="8">
    <source>
        <dbReference type="EMBL" id="RCL77636.1"/>
    </source>
</evidence>
<evidence type="ECO:0000256" key="4">
    <source>
        <dbReference type="PIRSR" id="PIRSR000429-1"/>
    </source>
</evidence>
<protein>
    <submittedName>
        <fullName evidence="8">Acetyl-CoA C-acetyltransferase</fullName>
        <ecNumber evidence="8">2.3.1.9</ecNumber>
    </submittedName>
</protein>
<evidence type="ECO:0000259" key="6">
    <source>
        <dbReference type="Pfam" id="PF00108"/>
    </source>
</evidence>
<dbReference type="SUPFAM" id="SSF53901">
    <property type="entry name" value="Thiolase-like"/>
    <property type="match status" value="2"/>
</dbReference>
<evidence type="ECO:0000256" key="3">
    <source>
        <dbReference type="ARBA" id="ARBA00023315"/>
    </source>
</evidence>
<evidence type="ECO:0000259" key="7">
    <source>
        <dbReference type="Pfam" id="PF02803"/>
    </source>
</evidence>
<keyword evidence="2 5" id="KW-0808">Transferase</keyword>
<gene>
    <name evidence="8" type="ORF">DBW69_02595</name>
</gene>
<dbReference type="AlphaFoldDB" id="A0A368E273"/>
<dbReference type="InterPro" id="IPR020613">
    <property type="entry name" value="Thiolase_CS"/>
</dbReference>
<feature type="active site" description="Proton acceptor" evidence="4">
    <location>
        <position position="369"/>
    </location>
</feature>
<evidence type="ECO:0000256" key="1">
    <source>
        <dbReference type="ARBA" id="ARBA00010982"/>
    </source>
</evidence>
<dbReference type="EC" id="2.3.1.9" evidence="8"/>
<feature type="active site" description="Acyl-thioester intermediate" evidence="4">
    <location>
        <position position="89"/>
    </location>
</feature>
<dbReference type="Pfam" id="PF00108">
    <property type="entry name" value="Thiolase_N"/>
    <property type="match status" value="1"/>
</dbReference>
<dbReference type="InterPro" id="IPR016039">
    <property type="entry name" value="Thiolase-like"/>
</dbReference>
<feature type="domain" description="Thiolase N-terminal" evidence="6">
    <location>
        <begin position="5"/>
        <end position="253"/>
    </location>
</feature>
<comment type="caution">
    <text evidence="8">The sequence shown here is derived from an EMBL/GenBank/DDBJ whole genome shotgun (WGS) entry which is preliminary data.</text>
</comment>
<dbReference type="PROSITE" id="PS00737">
    <property type="entry name" value="THIOLASE_2"/>
    <property type="match status" value="1"/>
</dbReference>
<feature type="active site" description="Proton acceptor" evidence="4">
    <location>
        <position position="339"/>
    </location>
</feature>
<evidence type="ECO:0000313" key="9">
    <source>
        <dbReference type="Proteomes" id="UP000252132"/>
    </source>
</evidence>
<dbReference type="PIRSF" id="PIRSF000429">
    <property type="entry name" value="Ac-CoA_Ac_transf"/>
    <property type="match status" value="1"/>
</dbReference>
<dbReference type="NCBIfam" id="NF005865">
    <property type="entry name" value="PRK07801.1"/>
    <property type="match status" value="1"/>
</dbReference>
<dbReference type="Gene3D" id="3.40.47.10">
    <property type="match status" value="2"/>
</dbReference>
<dbReference type="GO" id="GO:0003985">
    <property type="term" value="F:acetyl-CoA C-acetyltransferase activity"/>
    <property type="evidence" value="ECO:0007669"/>
    <property type="project" value="UniProtKB-EC"/>
</dbReference>
<sequence>MAEAYIIDAIRTPTGRRKGTLAEVHGADLGAFVLRTLVDKHNIPAEDYDDVVFGCVDAVGPLAGNIARTCWLTAGLPEAIPGVTIDRQCGSSQQAVHFAAQGIMAGVHDLVIAGGVQTMTKIPISSAMVLAKPLGFNDPFSGSEGWVKRYGHEPVSQFHGAELIAKKWDISREEMEEYALASHQRAAAAIDEGRFNNEVVPFNGLEMDETVRRDTTMEKMATLEPLQEGGRIHAGVSSQTSDASSAMLLASEDAVKKYNLKPRARIHHMSVRGDDPIFMLTAPIPATEYALNKSGMSLEDIDLVEINEAFAPVPMAWLKETGYPHEKTNVNGGAIALGHPLGATGTKLMATLLNELERTGGRYGLQTMCEGGGLANVTIIERL</sequence>
<dbReference type="InterPro" id="IPR020616">
    <property type="entry name" value="Thiolase_N"/>
</dbReference>
<accession>A0A368E273</accession>
<evidence type="ECO:0000256" key="5">
    <source>
        <dbReference type="RuleBase" id="RU003557"/>
    </source>
</evidence>
<feature type="domain" description="Thiolase C-terminal" evidence="7">
    <location>
        <begin position="260"/>
        <end position="382"/>
    </location>
</feature>
<dbReference type="PANTHER" id="PTHR43365:SF1">
    <property type="entry name" value="ACETYL-COA C-ACYLTRANSFERASE"/>
    <property type="match status" value="1"/>
</dbReference>